<dbReference type="Proteomes" id="UP000000753">
    <property type="component" value="Chromosome"/>
</dbReference>
<feature type="transmembrane region" description="Helical" evidence="1">
    <location>
        <begin position="12"/>
        <end position="33"/>
    </location>
</feature>
<keyword evidence="1" id="KW-0472">Membrane</keyword>
<dbReference type="GO" id="GO:0005886">
    <property type="term" value="C:plasma membrane"/>
    <property type="evidence" value="ECO:0007669"/>
    <property type="project" value="TreeGrafter"/>
</dbReference>
<evidence type="ECO:0000313" key="3">
    <source>
        <dbReference type="Proteomes" id="UP000000753"/>
    </source>
</evidence>
<dbReference type="HOGENOM" id="CLU_091585_2_1_6"/>
<name>B8CV39_SHEPW</name>
<dbReference type="InterPro" id="IPR005325">
    <property type="entry name" value="DUF308_memb"/>
</dbReference>
<proteinExistence type="predicted"/>
<feature type="transmembrane region" description="Helical" evidence="1">
    <location>
        <begin position="39"/>
        <end position="58"/>
    </location>
</feature>
<dbReference type="OrthoDB" id="5906056at2"/>
<dbReference type="PANTHER" id="PTHR34989">
    <property type="entry name" value="PROTEIN HDED"/>
    <property type="match status" value="1"/>
</dbReference>
<dbReference type="RefSeq" id="WP_020914845.1">
    <property type="nucleotide sequence ID" value="NC_011566.1"/>
</dbReference>
<dbReference type="AlphaFoldDB" id="B8CV39"/>
<keyword evidence="1 2" id="KW-0812">Transmembrane</keyword>
<dbReference type="InterPro" id="IPR052712">
    <property type="entry name" value="Acid_resist_chaperone_HdeD"/>
</dbReference>
<feature type="transmembrane region" description="Helical" evidence="1">
    <location>
        <begin position="94"/>
        <end position="115"/>
    </location>
</feature>
<dbReference type="eggNOG" id="COG3247">
    <property type="taxonomic scope" value="Bacteria"/>
</dbReference>
<accession>B8CV39</accession>
<feature type="transmembrane region" description="Helical" evidence="1">
    <location>
        <begin position="152"/>
        <end position="175"/>
    </location>
</feature>
<feature type="transmembrane region" description="Helical" evidence="1">
    <location>
        <begin position="127"/>
        <end position="146"/>
    </location>
</feature>
<dbReference type="KEGG" id="swp:swp_4894"/>
<dbReference type="Pfam" id="PF03729">
    <property type="entry name" value="DUF308"/>
    <property type="match status" value="1"/>
</dbReference>
<reference evidence="2 3" key="1">
    <citation type="journal article" date="2008" name="PLoS ONE">
        <title>Environmental adaptation: genomic analysis of the piezotolerant and psychrotolerant deep-sea iron reducing bacterium Shewanella piezotolerans WP3.</title>
        <authorList>
            <person name="Wang F."/>
            <person name="Wang J."/>
            <person name="Jian H."/>
            <person name="Zhang B."/>
            <person name="Li S."/>
            <person name="Wang F."/>
            <person name="Zeng X."/>
            <person name="Gao L."/>
            <person name="Bartlett D.H."/>
            <person name="Yu J."/>
            <person name="Hu S."/>
            <person name="Xiao X."/>
        </authorList>
    </citation>
    <scope>NUCLEOTIDE SEQUENCE [LARGE SCALE GENOMIC DNA]</scope>
    <source>
        <strain evidence="3">WP3 / JCM 13877</strain>
    </source>
</reference>
<dbReference type="STRING" id="225849.swp_4894"/>
<evidence type="ECO:0000313" key="2">
    <source>
        <dbReference type="EMBL" id="ACJ31515.1"/>
    </source>
</evidence>
<organism evidence="2 3">
    <name type="scientific">Shewanella piezotolerans (strain WP3 / JCM 13877)</name>
    <dbReference type="NCBI Taxonomy" id="225849"/>
    <lineage>
        <taxon>Bacteria</taxon>
        <taxon>Pseudomonadati</taxon>
        <taxon>Pseudomonadota</taxon>
        <taxon>Gammaproteobacteria</taxon>
        <taxon>Alteromonadales</taxon>
        <taxon>Shewanellaceae</taxon>
        <taxon>Shewanella</taxon>
    </lineage>
</organism>
<keyword evidence="1" id="KW-1133">Transmembrane helix</keyword>
<feature type="transmembrane region" description="Helical" evidence="1">
    <location>
        <begin position="70"/>
        <end position="88"/>
    </location>
</feature>
<dbReference type="EMBL" id="CP000472">
    <property type="protein sequence ID" value="ACJ31515.1"/>
    <property type="molecule type" value="Genomic_DNA"/>
</dbReference>
<gene>
    <name evidence="2" type="ordered locus">swp_4894</name>
</gene>
<sequence>MKNDENTIFGKDSIWFAVIGIIVALTGIIAIAMPVAAGVTIASVIGGCFIGVGLIQLYHAVGIPQWGEKLWYVVSALLYTIGGILIFAEPFVGVLTITALMITIMMLNGISRMVFAFSNRNALSSWGWIAVGGFISTAIASYFFSLMNNADFSLSILGIFVGVSFIFEGISFIFIGSEVKVAASK</sequence>
<protein>
    <submittedName>
        <fullName evidence="2">Transmembrane protein, putative</fullName>
    </submittedName>
</protein>
<evidence type="ECO:0000256" key="1">
    <source>
        <dbReference type="SAM" id="Phobius"/>
    </source>
</evidence>
<dbReference type="PANTHER" id="PTHR34989:SF1">
    <property type="entry name" value="PROTEIN HDED"/>
    <property type="match status" value="1"/>
</dbReference>
<keyword evidence="3" id="KW-1185">Reference proteome</keyword>